<evidence type="ECO:0000313" key="2">
    <source>
        <dbReference type="EMBL" id="CAA7602447.1"/>
    </source>
</evidence>
<dbReference type="EMBL" id="CDGJ01000005">
    <property type="protein sequence ID" value="CEJ05902.1"/>
    <property type="molecule type" value="Genomic_DNA"/>
</dbReference>
<name>A0A8S0XZD0_9FIRM</name>
<feature type="coiled-coil region" evidence="1">
    <location>
        <begin position="71"/>
        <end position="98"/>
    </location>
</feature>
<evidence type="ECO:0000256" key="1">
    <source>
        <dbReference type="SAM" id="Coils"/>
    </source>
</evidence>
<dbReference type="AlphaFoldDB" id="A0A8S0XZD0"/>
<reference evidence="3" key="1">
    <citation type="submission" date="2014-11" db="EMBL/GenBank/DDBJ databases">
        <authorList>
            <person name="Hornung B.V."/>
        </authorList>
    </citation>
    <scope>NUCLEOTIDE SEQUENCE</scope>
    <source>
        <strain evidence="3">INE</strain>
    </source>
</reference>
<accession>A0A8S0XZD0</accession>
<dbReference type="KEGG" id="aacx:DEACI_3121"/>
<sequence>MGAWKTVRTFHLGEPYSYRGRVIPPNAIFCLKETPQGNQYWQAFWRAGGKMNSAHIGKELPFPEPEPKPTIEELMLTVSRLTEENRRLRERILELGGQELSFEPVHISTFEGVDDKLRAEAAILTVASDSKLLEVHLYPDKTYVLRYRPGKRLWKTIEREEAAKIFRRWRKGEPHYSFAKSATPERRVEVNVSATVTAQDCLEVLT</sequence>
<reference evidence="2" key="2">
    <citation type="submission" date="2020-01" db="EMBL/GenBank/DDBJ databases">
        <authorList>
            <person name="Hornung B."/>
        </authorList>
    </citation>
    <scope>NUCLEOTIDE SEQUENCE</scope>
    <source>
        <strain evidence="2">PacBioINE</strain>
    </source>
</reference>
<dbReference type="Proteomes" id="UP001071230">
    <property type="component" value="Unassembled WGS sequence"/>
</dbReference>
<evidence type="ECO:0000313" key="4">
    <source>
        <dbReference type="Proteomes" id="UP001071230"/>
    </source>
</evidence>
<gene>
    <name evidence="3" type="ORF">DEACI_0322</name>
    <name evidence="2" type="ORF">DEACI_3121</name>
</gene>
<keyword evidence="4" id="KW-1185">Reference proteome</keyword>
<evidence type="ECO:0000313" key="3">
    <source>
        <dbReference type="EMBL" id="CEJ05902.1"/>
    </source>
</evidence>
<keyword evidence="1" id="KW-0175">Coiled coil</keyword>
<protein>
    <submittedName>
        <fullName evidence="2">Uncharacterized protein</fullName>
    </submittedName>
</protein>
<organism evidence="2">
    <name type="scientific">Acididesulfobacillus acetoxydans</name>
    <dbReference type="NCBI Taxonomy" id="1561005"/>
    <lineage>
        <taxon>Bacteria</taxon>
        <taxon>Bacillati</taxon>
        <taxon>Bacillota</taxon>
        <taxon>Clostridia</taxon>
        <taxon>Eubacteriales</taxon>
        <taxon>Peptococcaceae</taxon>
        <taxon>Acididesulfobacillus</taxon>
    </lineage>
</organism>
<proteinExistence type="predicted"/>
<dbReference type="Proteomes" id="UP000836597">
    <property type="component" value="Chromosome"/>
</dbReference>
<dbReference type="EMBL" id="LR746496">
    <property type="protein sequence ID" value="CAA7602447.1"/>
    <property type="molecule type" value="Genomic_DNA"/>
</dbReference>
<dbReference type="RefSeq" id="WP_240985813.1">
    <property type="nucleotide sequence ID" value="NZ_CDGJ01000005.1"/>
</dbReference>